<protein>
    <submittedName>
        <fullName evidence="1">Uncharacterized protein</fullName>
    </submittedName>
</protein>
<accession>A0A6C0E5F3</accession>
<organism evidence="1">
    <name type="scientific">viral metagenome</name>
    <dbReference type="NCBI Taxonomy" id="1070528"/>
    <lineage>
        <taxon>unclassified sequences</taxon>
        <taxon>metagenomes</taxon>
        <taxon>organismal metagenomes</taxon>
    </lineage>
</organism>
<sequence>MFIKTRVYDGSFLKPLSEANVGCYHNCTIKLTNVPELRYQDEDKVHLYNYERKYDVDLIFIYWFMDGISLDEMTDAVETINLMKKVVSENKDIDQSSVTFRENEVEEPSTCLDYNYAVSFNFLKV</sequence>
<dbReference type="AlphaFoldDB" id="A0A6C0E5F3"/>
<proteinExistence type="predicted"/>
<evidence type="ECO:0000313" key="1">
    <source>
        <dbReference type="EMBL" id="QHT24407.1"/>
    </source>
</evidence>
<dbReference type="EMBL" id="MN739745">
    <property type="protein sequence ID" value="QHT24407.1"/>
    <property type="molecule type" value="Genomic_DNA"/>
</dbReference>
<name>A0A6C0E5F3_9ZZZZ</name>
<reference evidence="1" key="1">
    <citation type="journal article" date="2020" name="Nature">
        <title>Giant virus diversity and host interactions through global metagenomics.</title>
        <authorList>
            <person name="Schulz F."/>
            <person name="Roux S."/>
            <person name="Paez-Espino D."/>
            <person name="Jungbluth S."/>
            <person name="Walsh D.A."/>
            <person name="Denef V.J."/>
            <person name="McMahon K.D."/>
            <person name="Konstantinidis K.T."/>
            <person name="Eloe-Fadrosh E.A."/>
            <person name="Kyrpides N.C."/>
            <person name="Woyke T."/>
        </authorList>
    </citation>
    <scope>NUCLEOTIDE SEQUENCE</scope>
    <source>
        <strain evidence="1">GVMAG-M-3300023179-150</strain>
    </source>
</reference>